<feature type="compositionally biased region" description="Basic and acidic residues" evidence="2">
    <location>
        <begin position="158"/>
        <end position="172"/>
    </location>
</feature>
<feature type="compositionally biased region" description="Low complexity" evidence="2">
    <location>
        <begin position="463"/>
        <end position="488"/>
    </location>
</feature>
<protein>
    <submittedName>
        <fullName evidence="3">Uncharacterized protein</fullName>
    </submittedName>
</protein>
<dbReference type="InterPro" id="IPR024312">
    <property type="entry name" value="TACC_fungi"/>
</dbReference>
<proteinExistence type="predicted"/>
<feature type="region of interest" description="Disordered" evidence="2">
    <location>
        <begin position="85"/>
        <end position="172"/>
    </location>
</feature>
<dbReference type="AlphaFoldDB" id="A0A507BGC7"/>
<feature type="coiled-coil region" evidence="1">
    <location>
        <begin position="594"/>
        <end position="621"/>
    </location>
</feature>
<feature type="coiled-coil region" evidence="1">
    <location>
        <begin position="541"/>
        <end position="568"/>
    </location>
</feature>
<dbReference type="InterPro" id="IPR039915">
    <property type="entry name" value="TACC"/>
</dbReference>
<feature type="region of interest" description="Disordered" evidence="2">
    <location>
        <begin position="392"/>
        <end position="421"/>
    </location>
</feature>
<dbReference type="RefSeq" id="XP_030997469.1">
    <property type="nucleotide sequence ID" value="XM_031144110.1"/>
</dbReference>
<name>A0A507BGC7_9PEZI</name>
<feature type="compositionally biased region" description="Low complexity" evidence="2">
    <location>
        <begin position="131"/>
        <end position="156"/>
    </location>
</feature>
<feature type="compositionally biased region" description="Basic and acidic residues" evidence="2">
    <location>
        <begin position="659"/>
        <end position="677"/>
    </location>
</feature>
<dbReference type="PANTHER" id="PTHR13924">
    <property type="entry name" value="TRANSFORMING ACIDIC COILED-COIL CONTAINING PROTEIN 1/2"/>
    <property type="match status" value="1"/>
</dbReference>
<feature type="region of interest" description="Disordered" evidence="2">
    <location>
        <begin position="651"/>
        <end position="782"/>
    </location>
</feature>
<evidence type="ECO:0000313" key="4">
    <source>
        <dbReference type="Proteomes" id="UP000319257"/>
    </source>
</evidence>
<dbReference type="GO" id="GO:0007052">
    <property type="term" value="P:mitotic spindle organization"/>
    <property type="evidence" value="ECO:0007669"/>
    <property type="project" value="InterPro"/>
</dbReference>
<feature type="region of interest" description="Disordered" evidence="2">
    <location>
        <begin position="36"/>
        <end position="70"/>
    </location>
</feature>
<feature type="region of interest" description="Disordered" evidence="2">
    <location>
        <begin position="447"/>
        <end position="511"/>
    </location>
</feature>
<organism evidence="3 4">
    <name type="scientific">Thyridium curvatum</name>
    <dbReference type="NCBI Taxonomy" id="1093900"/>
    <lineage>
        <taxon>Eukaryota</taxon>
        <taxon>Fungi</taxon>
        <taxon>Dikarya</taxon>
        <taxon>Ascomycota</taxon>
        <taxon>Pezizomycotina</taxon>
        <taxon>Sordariomycetes</taxon>
        <taxon>Sordariomycetidae</taxon>
        <taxon>Thyridiales</taxon>
        <taxon>Thyridiaceae</taxon>
        <taxon>Thyridium</taxon>
    </lineage>
</organism>
<feature type="compositionally biased region" description="Basic and acidic residues" evidence="2">
    <location>
        <begin position="447"/>
        <end position="462"/>
    </location>
</feature>
<dbReference type="GeneID" id="41967539"/>
<feature type="compositionally biased region" description="Low complexity" evidence="2">
    <location>
        <begin position="705"/>
        <end position="717"/>
    </location>
</feature>
<feature type="compositionally biased region" description="Basic and acidic residues" evidence="2">
    <location>
        <begin position="113"/>
        <end position="130"/>
    </location>
</feature>
<evidence type="ECO:0000256" key="2">
    <source>
        <dbReference type="SAM" id="MobiDB-lite"/>
    </source>
</evidence>
<gene>
    <name evidence="3" type="ORF">E0L32_000092</name>
</gene>
<accession>A0A507BGC7</accession>
<dbReference type="EMBL" id="SKBQ01000001">
    <property type="protein sequence ID" value="TPX15758.1"/>
    <property type="molecule type" value="Genomic_DNA"/>
</dbReference>
<dbReference type="OrthoDB" id="5367584at2759"/>
<evidence type="ECO:0000313" key="3">
    <source>
        <dbReference type="EMBL" id="TPX15758.1"/>
    </source>
</evidence>
<evidence type="ECO:0000256" key="1">
    <source>
        <dbReference type="SAM" id="Coils"/>
    </source>
</evidence>
<dbReference type="PANTHER" id="PTHR13924:SF10">
    <property type="entry name" value="TRANSFORMING ACIDIC COILED-COIL PROTEIN, ISOFORM K"/>
    <property type="match status" value="1"/>
</dbReference>
<feature type="compositionally biased region" description="Low complexity" evidence="2">
    <location>
        <begin position="747"/>
        <end position="771"/>
    </location>
</feature>
<dbReference type="GO" id="GO:0005737">
    <property type="term" value="C:cytoplasm"/>
    <property type="evidence" value="ECO:0007669"/>
    <property type="project" value="TreeGrafter"/>
</dbReference>
<dbReference type="Pfam" id="PF12709">
    <property type="entry name" value="Fungal_TACC"/>
    <property type="match status" value="1"/>
</dbReference>
<comment type="caution">
    <text evidence="3">The sequence shown here is derived from an EMBL/GenBank/DDBJ whole genome shotgun (WGS) entry which is preliminary data.</text>
</comment>
<keyword evidence="1" id="KW-0175">Coiled coil</keyword>
<reference evidence="3 4" key="1">
    <citation type="submission" date="2019-06" db="EMBL/GenBank/DDBJ databases">
        <title>Draft genome sequence of the filamentous fungus Phialemoniopsis curvata isolated from diesel fuel.</title>
        <authorList>
            <person name="Varaljay V.A."/>
            <person name="Lyon W.J."/>
            <person name="Crouch A.L."/>
            <person name="Drake C.E."/>
            <person name="Hollomon J.M."/>
            <person name="Nadeau L.J."/>
            <person name="Nunn H.S."/>
            <person name="Stevenson B.S."/>
            <person name="Bojanowski C.L."/>
            <person name="Crookes-Goodson W.J."/>
        </authorList>
    </citation>
    <scope>NUCLEOTIDE SEQUENCE [LARGE SCALE GENOMIC DNA]</scope>
    <source>
        <strain evidence="3 4">D216</strain>
    </source>
</reference>
<keyword evidence="4" id="KW-1185">Reference proteome</keyword>
<feature type="region of interest" description="Disordered" evidence="2">
    <location>
        <begin position="248"/>
        <end position="283"/>
    </location>
</feature>
<feature type="region of interest" description="Disordered" evidence="2">
    <location>
        <begin position="302"/>
        <end position="330"/>
    </location>
</feature>
<dbReference type="Proteomes" id="UP000319257">
    <property type="component" value="Unassembled WGS sequence"/>
</dbReference>
<dbReference type="STRING" id="1093900.A0A507BGC7"/>
<sequence>MASPLTPAHHSTLNCATPATSRRYDDYEVRAYTTYSDMADGGNDEGDSSPFVSTVQDDNQENIVPAKVRPASRIMSGTELSPLKILQDRAPSAGDLSVPGSATLPPARSPRKFIPEKRFPVKVSLDETPRAPRQQPSTPQSPAPQQQEQQHPSPRAAQAEERTANLEEIIHENPGLKHAIDILEDDSEVLDNDDHAGSDDSVIHHAADEVVDEDDAAAGIDDTMVSTFSTFSALPNLTMFAKLGQSPTKFGDGLTPRAPRGPPSPSRTPRAGPLPNRTAHYESTGNTTSLLMDFTEQLRVAQRNQSPPRNGRVSPSKSAPGQVPQTPQRSNLVNLLDFDIPPLPTPRSIPTITPRELESLKSNFLSEISSLKASLSGKEAEVQSLKTAVGDAEKRVGQSMEQLREERSLREALGEEKDSWEKRGRDMENVLRKVKEEIVIGSREREELEAKLTEAEQRREAAEMMAQEAESKMAGMRAGKASAEAAASPDRVRSPGGGGGGGASSTQREVEVAVERVARELHAAYKTKHETKVAALKKSYESRWEKRVRELEARIVEASEENEKLRLGRDATMTRVAVPSAAEAEAEEERKARAARDSAQIKQLEAEVEKLEAVVKTVQGDNGELRSLLEAERVEKGELVQLAEEMMAMQQQSFIATTQEREQREQREQRERERERAPAPTPSAARATPNKRHSVIGTPSRRQTVAPVPAPAELAAPRSAKRISGLKAPSSIARSGIRPPGHERKFSSGGPVGIPRPGSGSGSRSGIMSSIEKMGAYRGRGE</sequence>
<dbReference type="InParanoid" id="A0A507BGC7"/>